<name>A0A916XR86_9BURK</name>
<gene>
    <name evidence="1" type="ORF">GCM10011396_48080</name>
</gene>
<dbReference type="EMBL" id="BMED01000006">
    <property type="protein sequence ID" value="GGC95124.1"/>
    <property type="molecule type" value="Genomic_DNA"/>
</dbReference>
<dbReference type="Gene3D" id="3.40.630.30">
    <property type="match status" value="1"/>
</dbReference>
<sequence length="385" mass="43181">MNAQIPTRNLADALWLLVARARGGAHWLANTACDVHSVEIEHSAQPVTLLRSERSSPQAAQQVQSYVASPVSSWVSYPQHELARRLQANPGFAARTAAACALSPLSLLLKGCGLDQAAIFGNRLISTNLYPDWTYPQLQQLQQQLLDLYPQRPLMLRNICPQVTPGLAKSLQDLGWQLIPARLVYLCEPGQASVWKHNHVKQDKKLLAGGDMQVLSPQQLQAADLPAMRELFRSLFIHKHSGLNPDFTPAFFEMCLESNFLDLYALRLQEKIVGVVGLYEHYDPYSERNWLTTPLIGYDQNQAQDLGIYRRLMSLLLQQAQQRQASLHYSSGAGQFKRARGGIAHLEYTAVYSSHLPRFQRHCNEVFAALMQKHAPAILKKADSV</sequence>
<dbReference type="SUPFAM" id="SSF55729">
    <property type="entry name" value="Acyl-CoA N-acyltransferases (Nat)"/>
    <property type="match status" value="1"/>
</dbReference>
<reference evidence="1" key="2">
    <citation type="submission" date="2020-09" db="EMBL/GenBank/DDBJ databases">
        <authorList>
            <person name="Sun Q."/>
            <person name="Zhou Y."/>
        </authorList>
    </citation>
    <scope>NUCLEOTIDE SEQUENCE</scope>
    <source>
        <strain evidence="1">CGMCC 1.10998</strain>
    </source>
</reference>
<evidence type="ECO:0000313" key="1">
    <source>
        <dbReference type="EMBL" id="GGC95124.1"/>
    </source>
</evidence>
<evidence type="ECO:0008006" key="3">
    <source>
        <dbReference type="Google" id="ProtNLM"/>
    </source>
</evidence>
<keyword evidence="2" id="KW-1185">Reference proteome</keyword>
<proteinExistence type="predicted"/>
<dbReference type="AlphaFoldDB" id="A0A916XR86"/>
<evidence type="ECO:0000313" key="2">
    <source>
        <dbReference type="Proteomes" id="UP000637423"/>
    </source>
</evidence>
<organism evidence="1 2">
    <name type="scientific">Undibacterium terreum</name>
    <dbReference type="NCBI Taxonomy" id="1224302"/>
    <lineage>
        <taxon>Bacteria</taxon>
        <taxon>Pseudomonadati</taxon>
        <taxon>Pseudomonadota</taxon>
        <taxon>Betaproteobacteria</taxon>
        <taxon>Burkholderiales</taxon>
        <taxon>Oxalobacteraceae</taxon>
        <taxon>Undibacterium</taxon>
    </lineage>
</organism>
<accession>A0A916XR86</accession>
<dbReference type="Proteomes" id="UP000637423">
    <property type="component" value="Unassembled WGS sequence"/>
</dbReference>
<comment type="caution">
    <text evidence="1">The sequence shown here is derived from an EMBL/GenBank/DDBJ whole genome shotgun (WGS) entry which is preliminary data.</text>
</comment>
<dbReference type="RefSeq" id="WP_188568684.1">
    <property type="nucleotide sequence ID" value="NZ_BMED01000006.1"/>
</dbReference>
<protein>
    <recommendedName>
        <fullName evidence="3">BioF2-like acetyltransferase domain-containing protein</fullName>
    </recommendedName>
</protein>
<reference evidence="1" key="1">
    <citation type="journal article" date="2014" name="Int. J. Syst. Evol. Microbiol.">
        <title>Complete genome sequence of Corynebacterium casei LMG S-19264T (=DSM 44701T), isolated from a smear-ripened cheese.</title>
        <authorList>
            <consortium name="US DOE Joint Genome Institute (JGI-PGF)"/>
            <person name="Walter F."/>
            <person name="Albersmeier A."/>
            <person name="Kalinowski J."/>
            <person name="Ruckert C."/>
        </authorList>
    </citation>
    <scope>NUCLEOTIDE SEQUENCE</scope>
    <source>
        <strain evidence="1">CGMCC 1.10998</strain>
    </source>
</reference>
<dbReference type="InterPro" id="IPR016181">
    <property type="entry name" value="Acyl_CoA_acyltransferase"/>
</dbReference>